<dbReference type="Proteomes" id="UP001382904">
    <property type="component" value="Unassembled WGS sequence"/>
</dbReference>
<gene>
    <name evidence="2" type="ORF">WKI68_44390</name>
</gene>
<dbReference type="EMBL" id="JBBKAM010000005">
    <property type="protein sequence ID" value="MEJ8646411.1"/>
    <property type="molecule type" value="Genomic_DNA"/>
</dbReference>
<reference evidence="2 3" key="1">
    <citation type="submission" date="2024-03" db="EMBL/GenBank/DDBJ databases">
        <title>Novel Streptomyces species of biotechnological and ecological value are a feature of Machair soil.</title>
        <authorList>
            <person name="Prole J.R."/>
            <person name="Goodfellow M."/>
            <person name="Allenby N."/>
            <person name="Ward A.C."/>
        </authorList>
    </citation>
    <scope>NUCLEOTIDE SEQUENCE [LARGE SCALE GENOMIC DNA]</scope>
    <source>
        <strain evidence="2 3">MS1.HAVA.3</strain>
    </source>
</reference>
<protein>
    <submittedName>
        <fullName evidence="2">Uncharacterized protein</fullName>
    </submittedName>
</protein>
<accession>A0ABU8UET6</accession>
<keyword evidence="3" id="KW-1185">Reference proteome</keyword>
<organism evidence="2 3">
    <name type="scientific">Streptomyces caledonius</name>
    <dbReference type="NCBI Taxonomy" id="3134107"/>
    <lineage>
        <taxon>Bacteria</taxon>
        <taxon>Bacillati</taxon>
        <taxon>Actinomycetota</taxon>
        <taxon>Actinomycetes</taxon>
        <taxon>Kitasatosporales</taxon>
        <taxon>Streptomycetaceae</taxon>
        <taxon>Streptomyces</taxon>
    </lineage>
</organism>
<feature type="compositionally biased region" description="Polar residues" evidence="1">
    <location>
        <begin position="268"/>
        <end position="297"/>
    </location>
</feature>
<name>A0ABU8UET6_9ACTN</name>
<evidence type="ECO:0000313" key="2">
    <source>
        <dbReference type="EMBL" id="MEJ8646411.1"/>
    </source>
</evidence>
<comment type="caution">
    <text evidence="2">The sequence shown here is derived from an EMBL/GenBank/DDBJ whole genome shotgun (WGS) entry which is preliminary data.</text>
</comment>
<feature type="region of interest" description="Disordered" evidence="1">
    <location>
        <begin position="254"/>
        <end position="297"/>
    </location>
</feature>
<evidence type="ECO:0000256" key="1">
    <source>
        <dbReference type="SAM" id="MobiDB-lite"/>
    </source>
</evidence>
<proteinExistence type="predicted"/>
<sequence length="297" mass="31632">MFGSRVQGGQRAQRVLGRRRRVDRRRDPLAQAVEVVGVEAVVEQRPACTVGWGDPVVAAAVLRGGQLADDGVEDRRDVGVPVDVADHVHGGVTNGQFFLSEAVEEREQAWHRQREAKIDAVDLRRRHLPEASNEVRVVGAARVDQQGLGDVVAVVLAQMGGLGRLVDECLWVAEQVDQLVGVIGGDRRSGVHRPDDAARLVAHIVCARAAISLEQQLVGEHAFGSGWGAGHCLTLWHGNQAARSAVGCLNTSLSTRSPSAPMGPATPTAGTSARRSDPASTVGRQTPHLTKSVLNTL</sequence>
<evidence type="ECO:0000313" key="3">
    <source>
        <dbReference type="Proteomes" id="UP001382904"/>
    </source>
</evidence>